<dbReference type="InterPro" id="IPR002831">
    <property type="entry name" value="Tscrpt_reg_TrmB_N"/>
</dbReference>
<dbReference type="AlphaFoldDB" id="A0AAE3FZL9"/>
<dbReference type="Gene3D" id="1.10.10.10">
    <property type="entry name" value="Winged helix-like DNA-binding domain superfamily/Winged helix DNA-binding domain"/>
    <property type="match status" value="1"/>
</dbReference>
<evidence type="ECO:0000313" key="3">
    <source>
        <dbReference type="Proteomes" id="UP001203207"/>
    </source>
</evidence>
<reference evidence="2" key="2">
    <citation type="submission" date="2022-02" db="EMBL/GenBank/DDBJ databases">
        <authorList>
            <person name="Elcheninov A.G."/>
            <person name="Sorokin D.Y."/>
            <person name="Kublanov I.V."/>
        </authorList>
    </citation>
    <scope>NUCLEOTIDE SEQUENCE</scope>
    <source>
        <strain evidence="2">AArc-St2</strain>
    </source>
</reference>
<reference evidence="2" key="1">
    <citation type="journal article" date="2022" name="Syst. Appl. Microbiol.">
        <title>Natronocalculus amylovorans gen. nov., sp. nov., and Natranaeroarchaeum aerophilus sp. nov., dominant culturable amylolytic natronoarchaea from hypersaline soda lakes in southwestern Siberia.</title>
        <authorList>
            <person name="Sorokin D.Y."/>
            <person name="Elcheninov A.G."/>
            <person name="Khizhniak T.V."/>
            <person name="Koenen M."/>
            <person name="Bale N.J."/>
            <person name="Damste J.S.S."/>
            <person name="Kublanov I.V."/>
        </authorList>
    </citation>
    <scope>NUCLEOTIDE SEQUENCE</scope>
    <source>
        <strain evidence="2">AArc-St2</strain>
    </source>
</reference>
<sequence length="135" mass="15692">MPQSVSEMLRSDMECEGLFECFHGLKPLDKECFQTLVRYDQPLTIDEIASEIDRERSTSYRSIQRLLDSGLVEKQQRNYEHGGYYHVYRPVGSDEITEEMQQMLNAWYAKMGQLLQQFEDKYGAALEAPQEPGAQ</sequence>
<dbReference type="InterPro" id="IPR036390">
    <property type="entry name" value="WH_DNA-bd_sf"/>
</dbReference>
<dbReference type="InterPro" id="IPR036388">
    <property type="entry name" value="WH-like_DNA-bd_sf"/>
</dbReference>
<proteinExistence type="predicted"/>
<dbReference type="RefSeq" id="WP_250585478.1">
    <property type="nucleotide sequence ID" value="NZ_JAKRVX010000007.1"/>
</dbReference>
<accession>A0AAE3FZL9</accession>
<comment type="caution">
    <text evidence="2">The sequence shown here is derived from an EMBL/GenBank/DDBJ whole genome shotgun (WGS) entry which is preliminary data.</text>
</comment>
<protein>
    <submittedName>
        <fullName evidence="2">BlaI/MecI/CopY family transcriptional regulator</fullName>
    </submittedName>
</protein>
<feature type="domain" description="Transcription regulator TrmB N-terminal" evidence="1">
    <location>
        <begin position="22"/>
        <end position="91"/>
    </location>
</feature>
<dbReference type="EMBL" id="JAKRVX010000007">
    <property type="protein sequence ID" value="MCL9818046.1"/>
    <property type="molecule type" value="Genomic_DNA"/>
</dbReference>
<dbReference type="Proteomes" id="UP001203207">
    <property type="component" value="Unassembled WGS sequence"/>
</dbReference>
<organism evidence="2 3">
    <name type="scientific">Natronocalculus amylovorans</name>
    <dbReference type="NCBI Taxonomy" id="2917812"/>
    <lineage>
        <taxon>Archaea</taxon>
        <taxon>Methanobacteriati</taxon>
        <taxon>Methanobacteriota</taxon>
        <taxon>Stenosarchaea group</taxon>
        <taxon>Halobacteria</taxon>
        <taxon>Halobacteriales</taxon>
        <taxon>Haloferacaceae</taxon>
        <taxon>Natronocalculus</taxon>
    </lineage>
</organism>
<dbReference type="SUPFAM" id="SSF46785">
    <property type="entry name" value="Winged helix' DNA-binding domain"/>
    <property type="match status" value="1"/>
</dbReference>
<name>A0AAE3FZL9_9EURY</name>
<dbReference type="Pfam" id="PF01978">
    <property type="entry name" value="TrmB"/>
    <property type="match status" value="1"/>
</dbReference>
<evidence type="ECO:0000313" key="2">
    <source>
        <dbReference type="EMBL" id="MCL9818046.1"/>
    </source>
</evidence>
<gene>
    <name evidence="2" type="ORF">AArcSt2_13975</name>
</gene>
<keyword evidence="3" id="KW-1185">Reference proteome</keyword>
<evidence type="ECO:0000259" key="1">
    <source>
        <dbReference type="Pfam" id="PF01978"/>
    </source>
</evidence>